<dbReference type="CDD" id="cd11375">
    <property type="entry name" value="Peptidase_M54"/>
    <property type="match status" value="1"/>
</dbReference>
<dbReference type="InParanoid" id="A0A668API8"/>
<evidence type="ECO:0000313" key="11">
    <source>
        <dbReference type="Ensembl" id="ENSMMDP00005046931.1"/>
    </source>
</evidence>
<dbReference type="InterPro" id="IPR012962">
    <property type="entry name" value="Pept_M54_archaemetzincn"/>
</dbReference>
<dbReference type="InterPro" id="IPR024079">
    <property type="entry name" value="MetalloPept_cat_dom_sf"/>
</dbReference>
<dbReference type="GeneID" id="115377687"/>
<dbReference type="SUPFAM" id="SSF55486">
    <property type="entry name" value="Metalloproteases ('zincins'), catalytic domain"/>
    <property type="match status" value="1"/>
</dbReference>
<evidence type="ECO:0000256" key="3">
    <source>
        <dbReference type="ARBA" id="ARBA00022670"/>
    </source>
</evidence>
<keyword evidence="12" id="KW-1185">Reference proteome</keyword>
<reference evidence="11" key="1">
    <citation type="submission" date="2019-06" db="EMBL/GenBank/DDBJ databases">
        <authorList>
            <consortium name="Wellcome Sanger Institute Data Sharing"/>
        </authorList>
    </citation>
    <scope>NUCLEOTIDE SEQUENCE [LARGE SCALE GENOMIC DNA]</scope>
</reference>
<dbReference type="RefSeq" id="XP_029933468.1">
    <property type="nucleotide sequence ID" value="XM_030077608.1"/>
</dbReference>
<keyword evidence="4" id="KW-0479">Metal-binding</keyword>
<name>A0A668API8_9TELE</name>
<evidence type="ECO:0000256" key="1">
    <source>
        <dbReference type="ARBA" id="ARBA00001947"/>
    </source>
</evidence>
<dbReference type="Proteomes" id="UP000472263">
    <property type="component" value="Chromosome 19"/>
</dbReference>
<reference evidence="11" key="2">
    <citation type="submission" date="2025-08" db="UniProtKB">
        <authorList>
            <consortium name="Ensembl"/>
        </authorList>
    </citation>
    <scope>IDENTIFICATION</scope>
</reference>
<dbReference type="GO" id="GO:0046872">
    <property type="term" value="F:metal ion binding"/>
    <property type="evidence" value="ECO:0007669"/>
    <property type="project" value="UniProtKB-KW"/>
</dbReference>
<evidence type="ECO:0000256" key="2">
    <source>
        <dbReference type="ARBA" id="ARBA00006954"/>
    </source>
</evidence>
<dbReference type="AlphaFoldDB" id="A0A668API8"/>
<proteinExistence type="inferred from homology"/>
<dbReference type="Gene3D" id="3.40.390.10">
    <property type="entry name" value="Collagenase (Catalytic Domain)"/>
    <property type="match status" value="1"/>
</dbReference>
<gene>
    <name evidence="11" type="primary">AMZ2</name>
</gene>
<dbReference type="Pfam" id="PF07998">
    <property type="entry name" value="Peptidase_M54"/>
    <property type="match status" value="1"/>
</dbReference>
<keyword evidence="5" id="KW-0378">Hydrolase</keyword>
<evidence type="ECO:0000256" key="6">
    <source>
        <dbReference type="ARBA" id="ARBA00022833"/>
    </source>
</evidence>
<reference evidence="11" key="3">
    <citation type="submission" date="2025-09" db="UniProtKB">
        <authorList>
            <consortium name="Ensembl"/>
        </authorList>
    </citation>
    <scope>IDENTIFICATION</scope>
</reference>
<sequence>MKVIQHSVETLHTALISSHTDLAKHYSKYSKKERRFLEDGLRLGGPGFSPFQPITVHSDSDWIPCHPEEPQDFQSFYRAPYRKIPSTCHNTIYIQPIGSFGEVKAQTDQYVEWLTEYCQAFFLGLAVKLLPPVTVAETGCSFRVNSNSHNLQILTSDLLRFLEKRKPKDAFCIVGFTMIDLYPRDSWNFVFGQASLTRGMGVFSFARYDDNFYSRAYAGRVKKQLQLKRGDYSVFEGYYTPPISSTLLLRSCKTMTHEICHMFGMQHCQWVSCVMQGSNHLEESDRRPLHLCPICLRKLQSSIFFNIADRYKALLHWMDDGRSERSSTASQSLPHFPKPLQAFDTPRLWLRRCLDILEDDKR</sequence>
<comment type="function">
    <text evidence="8">Probable zinc metalloprotease.</text>
</comment>
<dbReference type="OrthoDB" id="2365600at2759"/>
<keyword evidence="3" id="KW-0645">Protease</keyword>
<keyword evidence="7" id="KW-0482">Metalloprotease</keyword>
<dbReference type="GO" id="GO:0008237">
    <property type="term" value="F:metallopeptidase activity"/>
    <property type="evidence" value="ECO:0007669"/>
    <property type="project" value="UniProtKB-KW"/>
</dbReference>
<dbReference type="PANTHER" id="PTHR32205">
    <property type="entry name" value="ARCHAEMETZINCIN-2-RELATED"/>
    <property type="match status" value="1"/>
</dbReference>
<dbReference type="InterPro" id="IPR052009">
    <property type="entry name" value="Archaemetzincin"/>
</dbReference>
<evidence type="ECO:0000313" key="12">
    <source>
        <dbReference type="Proteomes" id="UP000472263"/>
    </source>
</evidence>
<keyword evidence="6" id="KW-0862">Zinc</keyword>
<evidence type="ECO:0000256" key="4">
    <source>
        <dbReference type="ARBA" id="ARBA00022723"/>
    </source>
</evidence>
<evidence type="ECO:0000256" key="5">
    <source>
        <dbReference type="ARBA" id="ARBA00022801"/>
    </source>
</evidence>
<accession>A0A668API8</accession>
<organism evidence="11 12">
    <name type="scientific">Myripristis murdjan</name>
    <name type="common">pinecone soldierfish</name>
    <dbReference type="NCBI Taxonomy" id="586833"/>
    <lineage>
        <taxon>Eukaryota</taxon>
        <taxon>Metazoa</taxon>
        <taxon>Chordata</taxon>
        <taxon>Craniata</taxon>
        <taxon>Vertebrata</taxon>
        <taxon>Euteleostomi</taxon>
        <taxon>Actinopterygii</taxon>
        <taxon>Neopterygii</taxon>
        <taxon>Teleostei</taxon>
        <taxon>Neoteleostei</taxon>
        <taxon>Acanthomorphata</taxon>
        <taxon>Holocentriformes</taxon>
        <taxon>Holocentridae</taxon>
        <taxon>Myripristis</taxon>
    </lineage>
</organism>
<dbReference type="GO" id="GO:0006508">
    <property type="term" value="P:proteolysis"/>
    <property type="evidence" value="ECO:0007669"/>
    <property type="project" value="UniProtKB-KW"/>
</dbReference>
<dbReference type="Ensembl" id="ENSMMDT00005047865.1">
    <property type="protein sequence ID" value="ENSMMDP00005046931.1"/>
    <property type="gene ID" value="ENSMMDG00005021430.1"/>
</dbReference>
<evidence type="ECO:0000256" key="10">
    <source>
        <dbReference type="ARBA" id="ARBA00043240"/>
    </source>
</evidence>
<comment type="cofactor">
    <cofactor evidence="1">
        <name>Zn(2+)</name>
        <dbReference type="ChEBI" id="CHEBI:29105"/>
    </cofactor>
</comment>
<dbReference type="PANTHER" id="PTHR32205:SF5">
    <property type="entry name" value="ARCHAEMETZINCIN-2"/>
    <property type="match status" value="1"/>
</dbReference>
<comment type="similarity">
    <text evidence="2">Belongs to the peptidase M54 family.</text>
</comment>
<dbReference type="GeneTree" id="ENSGT00530000063996"/>
<evidence type="ECO:0000256" key="9">
    <source>
        <dbReference type="ARBA" id="ARBA00040634"/>
    </source>
</evidence>
<evidence type="ECO:0000256" key="8">
    <source>
        <dbReference type="ARBA" id="ARBA00024316"/>
    </source>
</evidence>
<protein>
    <recommendedName>
        <fullName evidence="9">Archaemetzincin-2</fullName>
    </recommendedName>
    <alternativeName>
        <fullName evidence="10">Archeobacterial metalloproteinase-like protein 2</fullName>
    </alternativeName>
</protein>
<evidence type="ECO:0000256" key="7">
    <source>
        <dbReference type="ARBA" id="ARBA00023049"/>
    </source>
</evidence>